<feature type="transmembrane region" description="Helical" evidence="1">
    <location>
        <begin position="44"/>
        <end position="62"/>
    </location>
</feature>
<dbReference type="Proteomes" id="UP000196594">
    <property type="component" value="Unassembled WGS sequence"/>
</dbReference>
<evidence type="ECO:0000313" key="3">
    <source>
        <dbReference type="Proteomes" id="UP000196594"/>
    </source>
</evidence>
<name>A0ABX3ZFZ4_9BACL</name>
<comment type="caution">
    <text evidence="2">The sequence shown here is derived from an EMBL/GenBank/DDBJ whole genome shotgun (WGS) entry which is preliminary data.</text>
</comment>
<evidence type="ECO:0008006" key="4">
    <source>
        <dbReference type="Google" id="ProtNLM"/>
    </source>
</evidence>
<gene>
    <name evidence="2" type="ORF">CBM15_10995</name>
</gene>
<dbReference type="RefSeq" id="WP_087617544.1">
    <property type="nucleotide sequence ID" value="NZ_JAFBEY010000005.1"/>
</dbReference>
<organism evidence="2 3">
    <name type="scientific">Solibacillus kalamii</name>
    <dbReference type="NCBI Taxonomy" id="1748298"/>
    <lineage>
        <taxon>Bacteria</taxon>
        <taxon>Bacillati</taxon>
        <taxon>Bacillota</taxon>
        <taxon>Bacilli</taxon>
        <taxon>Bacillales</taxon>
        <taxon>Caryophanaceae</taxon>
        <taxon>Solibacillus</taxon>
    </lineage>
</organism>
<evidence type="ECO:0000256" key="1">
    <source>
        <dbReference type="SAM" id="Phobius"/>
    </source>
</evidence>
<accession>A0ABX3ZFZ4</accession>
<reference evidence="2 3" key="1">
    <citation type="journal article" date="2017" name="Int. J. Syst. Evol. Microbiol.">
        <title>Solibacillus kalamii sp. nov., isolated from a high-efficiency particulate arrestance filter system used in the International Space Station.</title>
        <authorList>
            <person name="Checinska Sielaff A."/>
            <person name="Kumar R.M."/>
            <person name="Pal D."/>
            <person name="Mayilraj S."/>
            <person name="Venkateswaran K."/>
        </authorList>
    </citation>
    <scope>NUCLEOTIDE SEQUENCE [LARGE SCALE GENOMIC DNA]</scope>
    <source>
        <strain evidence="2 3">ISSFR-015</strain>
    </source>
</reference>
<dbReference type="EMBL" id="NHNT01000007">
    <property type="protein sequence ID" value="OUZ38637.1"/>
    <property type="molecule type" value="Genomic_DNA"/>
</dbReference>
<keyword evidence="3" id="KW-1185">Reference proteome</keyword>
<keyword evidence="1" id="KW-0812">Transmembrane</keyword>
<protein>
    <recommendedName>
        <fullName evidence="4">DUF4030 domain-containing protein</fullName>
    </recommendedName>
</protein>
<keyword evidence="1" id="KW-1133">Transmembrane helix</keyword>
<evidence type="ECO:0000313" key="2">
    <source>
        <dbReference type="EMBL" id="OUZ38637.1"/>
    </source>
</evidence>
<sequence length="347" mass="39621">MKFSDEQFSELREDLKVTENSKYQLKRKILQNAHQSKKRNIKQFVWIAIAVCILFIVALPFYSPTMATIAERILPISITPSYSEGQNNPGLTSQLAELVEQEGYIYSFVGITPSPYTIEISLILKGSTLKQAKDDLAPKLTNYLYENGYDQYKLKISEGTEAPPRPKTDNTYEKVQEIVKEVFASYGYAKEADFELAGLNQTWFSNIVTLDMPDHIKESKEIVVDIKKEIESQDLDVKDIEVNTFNLDHRLQDSRWGGISSDIYNAMAGKSTYQVSGLSYKVRKGHSYVSIKTDFEKPPSEEIVKEIKVAVQDYLSLPETKEAIQDDKYTIQFLLKNGDESFIKIKN</sequence>
<keyword evidence="1" id="KW-0472">Membrane</keyword>
<proteinExistence type="predicted"/>